<dbReference type="STRING" id="482461.SAMN05216244_0436"/>
<organism evidence="1 2">
    <name type="scientific">Sediminibacillus halophilus</name>
    <dbReference type="NCBI Taxonomy" id="482461"/>
    <lineage>
        <taxon>Bacteria</taxon>
        <taxon>Bacillati</taxon>
        <taxon>Bacillota</taxon>
        <taxon>Bacilli</taxon>
        <taxon>Bacillales</taxon>
        <taxon>Bacillaceae</taxon>
        <taxon>Sediminibacillus</taxon>
    </lineage>
</organism>
<evidence type="ECO:0008006" key="3">
    <source>
        <dbReference type="Google" id="ProtNLM"/>
    </source>
</evidence>
<sequence length="105" mass="11775">MVIVFISLAIVLIALIIGVVIGNQARKGIQSELSKMSQTMAPVQQDMDELKRQSSVLSEKQSSIQQHIQESKSDVQHTIQIAKEIPGMYRELFSKNSDLKQSTYL</sequence>
<dbReference type="RefSeq" id="WP_074597225.1">
    <property type="nucleotide sequence ID" value="NZ_FNHF01000001.1"/>
</dbReference>
<keyword evidence="2" id="KW-1185">Reference proteome</keyword>
<proteinExistence type="predicted"/>
<dbReference type="AlphaFoldDB" id="A0A1G9M770"/>
<accession>A0A1G9M770</accession>
<name>A0A1G9M770_9BACI</name>
<gene>
    <name evidence="1" type="ORF">SAMN05216244_0436</name>
</gene>
<protein>
    <recommendedName>
        <fullName evidence="3">DUF948 domain-containing protein</fullName>
    </recommendedName>
</protein>
<reference evidence="2" key="1">
    <citation type="submission" date="2016-10" db="EMBL/GenBank/DDBJ databases">
        <authorList>
            <person name="Varghese N."/>
            <person name="Submissions S."/>
        </authorList>
    </citation>
    <scope>NUCLEOTIDE SEQUENCE [LARGE SCALE GENOMIC DNA]</scope>
    <source>
        <strain evidence="2">CGMCC 1.6199</strain>
    </source>
</reference>
<evidence type="ECO:0000313" key="2">
    <source>
        <dbReference type="Proteomes" id="UP000182347"/>
    </source>
</evidence>
<dbReference type="Proteomes" id="UP000182347">
    <property type="component" value="Unassembled WGS sequence"/>
</dbReference>
<dbReference type="EMBL" id="FNHF01000001">
    <property type="protein sequence ID" value="SDL69535.1"/>
    <property type="molecule type" value="Genomic_DNA"/>
</dbReference>
<evidence type="ECO:0000313" key="1">
    <source>
        <dbReference type="EMBL" id="SDL69535.1"/>
    </source>
</evidence>